<evidence type="ECO:0000256" key="1">
    <source>
        <dbReference type="SAM" id="Phobius"/>
    </source>
</evidence>
<keyword evidence="1" id="KW-0812">Transmembrane</keyword>
<dbReference type="AlphaFoldDB" id="A0A6A4H5A7"/>
<feature type="transmembrane region" description="Helical" evidence="1">
    <location>
        <begin position="49"/>
        <end position="70"/>
    </location>
</feature>
<dbReference type="SUPFAM" id="SSF103473">
    <property type="entry name" value="MFS general substrate transporter"/>
    <property type="match status" value="1"/>
</dbReference>
<organism evidence="2 3">
    <name type="scientific">Gymnopus androsaceus JB14</name>
    <dbReference type="NCBI Taxonomy" id="1447944"/>
    <lineage>
        <taxon>Eukaryota</taxon>
        <taxon>Fungi</taxon>
        <taxon>Dikarya</taxon>
        <taxon>Basidiomycota</taxon>
        <taxon>Agaricomycotina</taxon>
        <taxon>Agaricomycetes</taxon>
        <taxon>Agaricomycetidae</taxon>
        <taxon>Agaricales</taxon>
        <taxon>Marasmiineae</taxon>
        <taxon>Omphalotaceae</taxon>
        <taxon>Gymnopus</taxon>
    </lineage>
</organism>
<keyword evidence="3" id="KW-1185">Reference proteome</keyword>
<evidence type="ECO:0000313" key="2">
    <source>
        <dbReference type="EMBL" id="KAE9393301.1"/>
    </source>
</evidence>
<sequence length="99" mass="10442">MALFMPLTFMGIKAKNIGISSLLSAYLIPIVDAATIPGRILCGMAANRLGALNLTILTTMLSVGFILGWAITDSQNLYIVMSVCYGIGGFLGLYAVPVI</sequence>
<evidence type="ECO:0000313" key="3">
    <source>
        <dbReference type="Proteomes" id="UP000799118"/>
    </source>
</evidence>
<dbReference type="EMBL" id="ML769575">
    <property type="protein sequence ID" value="KAE9393301.1"/>
    <property type="molecule type" value="Genomic_DNA"/>
</dbReference>
<evidence type="ECO:0008006" key="4">
    <source>
        <dbReference type="Google" id="ProtNLM"/>
    </source>
</evidence>
<name>A0A6A4H5A7_9AGAR</name>
<protein>
    <recommendedName>
        <fullName evidence="4">Major facilitator superfamily (MFS) profile domain-containing protein</fullName>
    </recommendedName>
</protein>
<accession>A0A6A4H5A7</accession>
<reference evidence="2" key="1">
    <citation type="journal article" date="2019" name="Environ. Microbiol.">
        <title>Fungal ecological strategies reflected in gene transcription - a case study of two litter decomposers.</title>
        <authorList>
            <person name="Barbi F."/>
            <person name="Kohler A."/>
            <person name="Barry K."/>
            <person name="Baskaran P."/>
            <person name="Daum C."/>
            <person name="Fauchery L."/>
            <person name="Ihrmark K."/>
            <person name="Kuo A."/>
            <person name="LaButti K."/>
            <person name="Lipzen A."/>
            <person name="Morin E."/>
            <person name="Grigoriev I.V."/>
            <person name="Henrissat B."/>
            <person name="Lindahl B."/>
            <person name="Martin F."/>
        </authorList>
    </citation>
    <scope>NUCLEOTIDE SEQUENCE</scope>
    <source>
        <strain evidence="2">JB14</strain>
    </source>
</reference>
<keyword evidence="1" id="KW-0472">Membrane</keyword>
<dbReference type="Proteomes" id="UP000799118">
    <property type="component" value="Unassembled WGS sequence"/>
</dbReference>
<keyword evidence="1" id="KW-1133">Transmembrane helix</keyword>
<dbReference type="InterPro" id="IPR036259">
    <property type="entry name" value="MFS_trans_sf"/>
</dbReference>
<proteinExistence type="predicted"/>
<feature type="transmembrane region" description="Helical" evidence="1">
    <location>
        <begin position="77"/>
        <end position="96"/>
    </location>
</feature>
<dbReference type="OrthoDB" id="6509908at2759"/>
<gene>
    <name evidence="2" type="ORF">BT96DRAFT_999549</name>
</gene>